<name>A0ABS0CWC5_9NOCA</name>
<dbReference type="Proteomes" id="UP000702209">
    <property type="component" value="Unassembled WGS sequence"/>
</dbReference>
<dbReference type="EMBL" id="JADLQX010000021">
    <property type="protein sequence ID" value="MBF6300904.1"/>
    <property type="molecule type" value="Genomic_DNA"/>
</dbReference>
<organism evidence="3 4">
    <name type="scientific">Nocardia amamiensis</name>
    <dbReference type="NCBI Taxonomy" id="404578"/>
    <lineage>
        <taxon>Bacteria</taxon>
        <taxon>Bacillati</taxon>
        <taxon>Actinomycetota</taxon>
        <taxon>Actinomycetes</taxon>
        <taxon>Mycobacteriales</taxon>
        <taxon>Nocardiaceae</taxon>
        <taxon>Nocardia</taxon>
    </lineage>
</organism>
<feature type="transmembrane region" description="Helical" evidence="2">
    <location>
        <begin position="20"/>
        <end position="42"/>
    </location>
</feature>
<feature type="transmembrane region" description="Helical" evidence="2">
    <location>
        <begin position="110"/>
        <end position="134"/>
    </location>
</feature>
<dbReference type="Pfam" id="PF05552">
    <property type="entry name" value="MS_channel_1st_1"/>
    <property type="match status" value="2"/>
</dbReference>
<keyword evidence="2" id="KW-1133">Transmembrane helix</keyword>
<evidence type="ECO:0000313" key="4">
    <source>
        <dbReference type="Proteomes" id="UP000702209"/>
    </source>
</evidence>
<feature type="region of interest" description="Disordered" evidence="1">
    <location>
        <begin position="249"/>
        <end position="399"/>
    </location>
</feature>
<feature type="transmembrane region" description="Helical" evidence="2">
    <location>
        <begin position="181"/>
        <end position="206"/>
    </location>
</feature>
<evidence type="ECO:0008006" key="5">
    <source>
        <dbReference type="Google" id="ProtNLM"/>
    </source>
</evidence>
<keyword evidence="2" id="KW-0472">Membrane</keyword>
<proteinExistence type="predicted"/>
<evidence type="ECO:0000313" key="3">
    <source>
        <dbReference type="EMBL" id="MBF6300904.1"/>
    </source>
</evidence>
<feature type="transmembrane region" description="Helical" evidence="2">
    <location>
        <begin position="155"/>
        <end position="175"/>
    </location>
</feature>
<dbReference type="InterPro" id="IPR008910">
    <property type="entry name" value="MSC_TM_helix"/>
</dbReference>
<feature type="compositionally biased region" description="Gly residues" evidence="1">
    <location>
        <begin position="312"/>
        <end position="366"/>
    </location>
</feature>
<gene>
    <name evidence="3" type="ORF">IU459_25650</name>
</gene>
<dbReference type="RefSeq" id="WP_195132121.1">
    <property type="nucleotide sequence ID" value="NZ_JADLQX010000021.1"/>
</dbReference>
<keyword evidence="4" id="KW-1185">Reference proteome</keyword>
<feature type="transmembrane region" description="Helical" evidence="2">
    <location>
        <begin position="85"/>
        <end position="104"/>
    </location>
</feature>
<comment type="caution">
    <text evidence="3">The sequence shown here is derived from an EMBL/GenBank/DDBJ whole genome shotgun (WGS) entry which is preliminary data.</text>
</comment>
<keyword evidence="2" id="KW-0812">Transmembrane</keyword>
<evidence type="ECO:0000256" key="2">
    <source>
        <dbReference type="SAM" id="Phobius"/>
    </source>
</evidence>
<sequence length="399" mass="41521">MHTSSLAIDFQQGFSDAWASIATFVPKLVGFLVILLIGWLIAKAVEKIVDKVLERVGFDRAVERGGVRRMLERSKYDASDILARLAYYAVLLIALQIGFGVFGPNPVSNVIAGIVAWLPRLAIAIVIVVVAGAIAHAVREMVGSTLGGLSYGPMLARMAAVGIWAIGIVAALNQIGVATAVTVPILVAVLATVGGILVVGVGGGMIRPMQERWERWISDLEHEIPTARGHAEAYRRGREDAAREQMLVDQQAARGRQPVSGEGEWERQPVGGPAQEAEQGQQWQEPGTRGLRQQPGRAATPGEASPQSGQGAAPGGGYSQPGQGAAPGGGYGQPGQGAAPGGGYSQPGQGAAPGGGYGQPGQGAAPGEGYPQSDQGTTPRGGRAQPGEYRGYRDESDER</sequence>
<dbReference type="Gene3D" id="1.10.287.1260">
    <property type="match status" value="1"/>
</dbReference>
<protein>
    <recommendedName>
        <fullName evidence="5">Transporter (Transmembrane protein)</fullName>
    </recommendedName>
</protein>
<feature type="compositionally biased region" description="Basic and acidic residues" evidence="1">
    <location>
        <begin position="390"/>
        <end position="399"/>
    </location>
</feature>
<accession>A0ABS0CWC5</accession>
<reference evidence="3 4" key="1">
    <citation type="submission" date="2020-10" db="EMBL/GenBank/DDBJ databases">
        <title>Identification of Nocardia species via Next-generation sequencing and recognition of intraspecies genetic diversity.</title>
        <authorList>
            <person name="Li P."/>
            <person name="Li P."/>
            <person name="Lu B."/>
        </authorList>
    </citation>
    <scope>NUCLEOTIDE SEQUENCE [LARGE SCALE GENOMIC DNA]</scope>
    <source>
        <strain evidence="3 4">BJ06-0157</strain>
    </source>
</reference>
<feature type="compositionally biased region" description="Low complexity" evidence="1">
    <location>
        <begin position="271"/>
        <end position="287"/>
    </location>
</feature>
<evidence type="ECO:0000256" key="1">
    <source>
        <dbReference type="SAM" id="MobiDB-lite"/>
    </source>
</evidence>